<accession>A0A2N3IIA6</accession>
<dbReference type="InterPro" id="IPR036615">
    <property type="entry name" value="Mur_ligase_C_dom_sf"/>
</dbReference>
<dbReference type="GO" id="GO:0046656">
    <property type="term" value="P:folic acid biosynthetic process"/>
    <property type="evidence" value="ECO:0007669"/>
    <property type="project" value="UniProtKB-KW"/>
</dbReference>
<feature type="domain" description="Mur ligase C-terminal" evidence="23">
    <location>
        <begin position="303"/>
        <end position="420"/>
    </location>
</feature>
<evidence type="ECO:0000256" key="4">
    <source>
        <dbReference type="ARBA" id="ARBA00005150"/>
    </source>
</evidence>
<evidence type="ECO:0000256" key="22">
    <source>
        <dbReference type="PIRNR" id="PIRNR001563"/>
    </source>
</evidence>
<organism evidence="25 26">
    <name type="scientific">Raineya orbicola</name>
    <dbReference type="NCBI Taxonomy" id="2016530"/>
    <lineage>
        <taxon>Bacteria</taxon>
        <taxon>Pseudomonadati</taxon>
        <taxon>Bacteroidota</taxon>
        <taxon>Cytophagia</taxon>
        <taxon>Cytophagales</taxon>
        <taxon>Raineyaceae</taxon>
        <taxon>Raineya</taxon>
    </lineage>
</organism>
<evidence type="ECO:0000256" key="16">
    <source>
        <dbReference type="ARBA" id="ARBA00030592"/>
    </source>
</evidence>
<comment type="function">
    <text evidence="2">Functions in two distinct reactions of the de novo folate biosynthetic pathway. Catalyzes the addition of a glutamate residue to dihydropteroate (7,8-dihydropteroate or H2Pte) to form dihydrofolate (7,8-dihydrofolate monoglutamate or H2Pte-Glu). Also catalyzes successive additions of L-glutamate to tetrahydrofolate or 10-formyltetrahydrofolate or 5,10-methylenetetrahydrofolate, leading to folylpolyglutamate derivatives.</text>
</comment>
<feature type="domain" description="Mur ligase central" evidence="24">
    <location>
        <begin position="51"/>
        <end position="270"/>
    </location>
</feature>
<reference evidence="25 26" key="1">
    <citation type="submission" date="2017-06" db="EMBL/GenBank/DDBJ databases">
        <title>Raineya orbicola gen. nov., sp. nov. a slightly thermophilic bacterium of the phylum Bacteroidetes and the description of Raineyaceae fam. nov.</title>
        <authorList>
            <person name="Albuquerque L."/>
            <person name="Polonia A.R.M."/>
            <person name="Barroso C."/>
            <person name="Froufe H.J.C."/>
            <person name="Lage O."/>
            <person name="Lobo-Da-Cunha A."/>
            <person name="Egas C."/>
            <person name="Da Costa M.S."/>
        </authorList>
    </citation>
    <scope>NUCLEOTIDE SEQUENCE [LARGE SCALE GENOMIC DNA]</scope>
    <source>
        <strain evidence="25 26">SPSPC-11</strain>
    </source>
</reference>
<dbReference type="EC" id="6.3.2.17" evidence="7"/>
<dbReference type="PROSITE" id="PS01011">
    <property type="entry name" value="FOLYLPOLYGLU_SYNT_1"/>
    <property type="match status" value="1"/>
</dbReference>
<evidence type="ECO:0000256" key="11">
    <source>
        <dbReference type="ARBA" id="ARBA00022741"/>
    </source>
</evidence>
<evidence type="ECO:0000256" key="5">
    <source>
        <dbReference type="ARBA" id="ARBA00008276"/>
    </source>
</evidence>
<dbReference type="GO" id="GO:0005737">
    <property type="term" value="C:cytoplasm"/>
    <property type="evidence" value="ECO:0007669"/>
    <property type="project" value="TreeGrafter"/>
</dbReference>
<evidence type="ECO:0000256" key="9">
    <source>
        <dbReference type="ARBA" id="ARBA00022598"/>
    </source>
</evidence>
<evidence type="ECO:0000256" key="1">
    <source>
        <dbReference type="ARBA" id="ARBA00001946"/>
    </source>
</evidence>
<dbReference type="InterPro" id="IPR036565">
    <property type="entry name" value="Mur-like_cat_sf"/>
</dbReference>
<dbReference type="PANTHER" id="PTHR11136:SF0">
    <property type="entry name" value="DIHYDROFOLATE SYNTHETASE-RELATED"/>
    <property type="match status" value="1"/>
</dbReference>
<evidence type="ECO:0000256" key="18">
    <source>
        <dbReference type="ARBA" id="ARBA00047493"/>
    </source>
</evidence>
<keyword evidence="10" id="KW-0479">Metal-binding</keyword>
<evidence type="ECO:0000256" key="19">
    <source>
        <dbReference type="ARBA" id="ARBA00047808"/>
    </source>
</evidence>
<dbReference type="PROSITE" id="PS01012">
    <property type="entry name" value="FOLYLPOLYGLU_SYNT_2"/>
    <property type="match status" value="1"/>
</dbReference>
<dbReference type="FunFam" id="3.40.1190.10:FF:000011">
    <property type="entry name" value="Folylpolyglutamate synthase/dihydrofolate synthase"/>
    <property type="match status" value="1"/>
</dbReference>
<evidence type="ECO:0000256" key="17">
    <source>
        <dbReference type="ARBA" id="ARBA00032510"/>
    </source>
</evidence>
<evidence type="ECO:0000259" key="24">
    <source>
        <dbReference type="Pfam" id="PF08245"/>
    </source>
</evidence>
<dbReference type="OrthoDB" id="9809356at2"/>
<dbReference type="GO" id="GO:0046872">
    <property type="term" value="F:metal ion binding"/>
    <property type="evidence" value="ECO:0007669"/>
    <property type="project" value="UniProtKB-KW"/>
</dbReference>
<dbReference type="NCBIfam" id="TIGR01499">
    <property type="entry name" value="folC"/>
    <property type="match status" value="1"/>
</dbReference>
<keyword evidence="9 22" id="KW-0436">Ligase</keyword>
<dbReference type="EC" id="6.3.2.12" evidence="6"/>
<dbReference type="AlphaFoldDB" id="A0A2N3IIA6"/>
<evidence type="ECO:0000256" key="21">
    <source>
        <dbReference type="ARBA" id="ARBA00049161"/>
    </source>
</evidence>
<proteinExistence type="inferred from homology"/>
<dbReference type="PANTHER" id="PTHR11136">
    <property type="entry name" value="FOLYLPOLYGLUTAMATE SYNTHASE-RELATED"/>
    <property type="match status" value="1"/>
</dbReference>
<comment type="caution">
    <text evidence="25">The sequence shown here is derived from an EMBL/GenBank/DDBJ whole genome shotgun (WGS) entry which is preliminary data.</text>
</comment>
<evidence type="ECO:0000256" key="2">
    <source>
        <dbReference type="ARBA" id="ARBA00002714"/>
    </source>
</evidence>
<evidence type="ECO:0000256" key="13">
    <source>
        <dbReference type="ARBA" id="ARBA00022842"/>
    </source>
</evidence>
<evidence type="ECO:0000256" key="10">
    <source>
        <dbReference type="ARBA" id="ARBA00022723"/>
    </source>
</evidence>
<dbReference type="SUPFAM" id="SSF53623">
    <property type="entry name" value="MurD-like peptide ligases, catalytic domain"/>
    <property type="match status" value="1"/>
</dbReference>
<dbReference type="Pfam" id="PF02875">
    <property type="entry name" value="Mur_ligase_C"/>
    <property type="match status" value="1"/>
</dbReference>
<gene>
    <name evidence="25" type="ORF">Rain11_0925</name>
</gene>
<dbReference type="GO" id="GO:0004326">
    <property type="term" value="F:tetrahydrofolylpolyglutamate synthase activity"/>
    <property type="evidence" value="ECO:0007669"/>
    <property type="project" value="UniProtKB-EC"/>
</dbReference>
<evidence type="ECO:0000256" key="12">
    <source>
        <dbReference type="ARBA" id="ARBA00022840"/>
    </source>
</evidence>
<protein>
    <recommendedName>
        <fullName evidence="8">Dihydrofolate synthase/folylpolyglutamate synthase</fullName>
        <ecNumber evidence="6">6.3.2.12</ecNumber>
        <ecNumber evidence="7">6.3.2.17</ecNumber>
    </recommendedName>
    <alternativeName>
        <fullName evidence="17">Folylpoly-gamma-glutamate synthetase-dihydrofolate synthetase</fullName>
    </alternativeName>
    <alternativeName>
        <fullName evidence="15">Folylpolyglutamate synthetase</fullName>
    </alternativeName>
    <alternativeName>
        <fullName evidence="16">Tetrahydrofolylpolyglutamate synthase</fullName>
    </alternativeName>
</protein>
<keyword evidence="11 22" id="KW-0547">Nucleotide-binding</keyword>
<comment type="catalytic activity">
    <reaction evidence="21">
        <text>7,8-dihydropteroate + L-glutamate + ATP = 7,8-dihydrofolate + ADP + phosphate + H(+)</text>
        <dbReference type="Rhea" id="RHEA:23584"/>
        <dbReference type="ChEBI" id="CHEBI:15378"/>
        <dbReference type="ChEBI" id="CHEBI:17839"/>
        <dbReference type="ChEBI" id="CHEBI:29985"/>
        <dbReference type="ChEBI" id="CHEBI:30616"/>
        <dbReference type="ChEBI" id="CHEBI:43474"/>
        <dbReference type="ChEBI" id="CHEBI:57451"/>
        <dbReference type="ChEBI" id="CHEBI:456216"/>
        <dbReference type="EC" id="6.3.2.12"/>
    </reaction>
</comment>
<dbReference type="Gene3D" id="3.90.190.20">
    <property type="entry name" value="Mur ligase, C-terminal domain"/>
    <property type="match status" value="1"/>
</dbReference>
<evidence type="ECO:0000256" key="8">
    <source>
        <dbReference type="ARBA" id="ARBA00019357"/>
    </source>
</evidence>
<evidence type="ECO:0000259" key="23">
    <source>
        <dbReference type="Pfam" id="PF02875"/>
    </source>
</evidence>
<comment type="cofactor">
    <cofactor evidence="1">
        <name>Mg(2+)</name>
        <dbReference type="ChEBI" id="CHEBI:18420"/>
    </cofactor>
</comment>
<dbReference type="SUPFAM" id="SSF53244">
    <property type="entry name" value="MurD-like peptide ligases, peptide-binding domain"/>
    <property type="match status" value="1"/>
</dbReference>
<evidence type="ECO:0000256" key="20">
    <source>
        <dbReference type="ARBA" id="ARBA00049035"/>
    </source>
</evidence>
<dbReference type="EMBL" id="NKXO01000012">
    <property type="protein sequence ID" value="PKQ69988.1"/>
    <property type="molecule type" value="Genomic_DNA"/>
</dbReference>
<evidence type="ECO:0000313" key="25">
    <source>
        <dbReference type="EMBL" id="PKQ69988.1"/>
    </source>
</evidence>
<evidence type="ECO:0000313" key="26">
    <source>
        <dbReference type="Proteomes" id="UP000233387"/>
    </source>
</evidence>
<sequence length="427" mass="48187">MTFQEATDFLLQKLPIFQNIGGQAYKSGLERIQLLCNVLKNPEKKFKSIHIAGTNGKGSTSHFLASILQEAGYKVGLTTSPHLKSFTERIKINGKEIEQIALADFVSKYQNLIEQTQASFFEAMIALAFWYFAENQVDIAVVETGMGGRLDATNIILPEISVITTIGYDHQQWLGNTLAQIASEKAGIIKRQTPIVISEKHPETISVFIQKAQQENAPIYFAQENFILLESHLQMPFLELIYQNTRTEQILDLQSGLLGNYQKKNLVGVLKTIEILREKGYQVSEKALKDGIKNVISNTDLRGRWQILQENPLTIADIAHNEQGIREVVEQINQTPHQDLHLVLGFVSDKDVEKLLSIFPKKASFYFCQPNIQRAMPVEKISYFADKISLKYKVFNSVVDAYIFAQKQAQKDDLIFVGGSTFVVAEI</sequence>
<comment type="catalytic activity">
    <reaction evidence="20">
        <text>(6R)-5,10-methylenetetrahydrofolyl-(gamma-L-Glu)(n) + L-glutamate + ATP = (6R)-5,10-methylenetetrahydrofolyl-(gamma-L-Glu)(n+1) + ADP + phosphate + H(+)</text>
        <dbReference type="Rhea" id="RHEA:51912"/>
        <dbReference type="Rhea" id="RHEA-COMP:13257"/>
        <dbReference type="Rhea" id="RHEA-COMP:13258"/>
        <dbReference type="ChEBI" id="CHEBI:15378"/>
        <dbReference type="ChEBI" id="CHEBI:29985"/>
        <dbReference type="ChEBI" id="CHEBI:30616"/>
        <dbReference type="ChEBI" id="CHEBI:43474"/>
        <dbReference type="ChEBI" id="CHEBI:136572"/>
        <dbReference type="ChEBI" id="CHEBI:456216"/>
        <dbReference type="EC" id="6.3.2.17"/>
    </reaction>
</comment>
<name>A0A2N3IIA6_9BACT</name>
<dbReference type="PIRSF" id="PIRSF001563">
    <property type="entry name" value="Folylpolyglu_synth"/>
    <property type="match status" value="1"/>
</dbReference>
<evidence type="ECO:0000256" key="14">
    <source>
        <dbReference type="ARBA" id="ARBA00022909"/>
    </source>
</evidence>
<dbReference type="InterPro" id="IPR001645">
    <property type="entry name" value="Folylpolyglutamate_synth"/>
</dbReference>
<comment type="catalytic activity">
    <reaction evidence="18">
        <text>(6S)-5,6,7,8-tetrahydrofolyl-(gamma-L-Glu)(n) + L-glutamate + ATP = (6S)-5,6,7,8-tetrahydrofolyl-(gamma-L-Glu)(n+1) + ADP + phosphate + H(+)</text>
        <dbReference type="Rhea" id="RHEA:10580"/>
        <dbReference type="Rhea" id="RHEA-COMP:14738"/>
        <dbReference type="Rhea" id="RHEA-COMP:14740"/>
        <dbReference type="ChEBI" id="CHEBI:15378"/>
        <dbReference type="ChEBI" id="CHEBI:29985"/>
        <dbReference type="ChEBI" id="CHEBI:30616"/>
        <dbReference type="ChEBI" id="CHEBI:43474"/>
        <dbReference type="ChEBI" id="CHEBI:141005"/>
        <dbReference type="ChEBI" id="CHEBI:456216"/>
        <dbReference type="EC" id="6.3.2.17"/>
    </reaction>
</comment>
<keyword evidence="13" id="KW-0460">Magnesium</keyword>
<comment type="pathway">
    <text evidence="4">Cofactor biosynthesis; tetrahydrofolylpolyglutamate biosynthesis.</text>
</comment>
<dbReference type="Proteomes" id="UP000233387">
    <property type="component" value="Unassembled WGS sequence"/>
</dbReference>
<comment type="catalytic activity">
    <reaction evidence="19">
        <text>10-formyltetrahydrofolyl-(gamma-L-Glu)(n) + L-glutamate + ATP = 10-formyltetrahydrofolyl-(gamma-L-Glu)(n+1) + ADP + phosphate + H(+)</text>
        <dbReference type="Rhea" id="RHEA:51904"/>
        <dbReference type="Rhea" id="RHEA-COMP:13088"/>
        <dbReference type="Rhea" id="RHEA-COMP:14300"/>
        <dbReference type="ChEBI" id="CHEBI:15378"/>
        <dbReference type="ChEBI" id="CHEBI:29985"/>
        <dbReference type="ChEBI" id="CHEBI:30616"/>
        <dbReference type="ChEBI" id="CHEBI:43474"/>
        <dbReference type="ChEBI" id="CHEBI:134413"/>
        <dbReference type="ChEBI" id="CHEBI:456216"/>
        <dbReference type="EC" id="6.3.2.17"/>
    </reaction>
</comment>
<dbReference type="GO" id="GO:0005524">
    <property type="term" value="F:ATP binding"/>
    <property type="evidence" value="ECO:0007669"/>
    <property type="project" value="UniProtKB-KW"/>
</dbReference>
<evidence type="ECO:0000256" key="15">
    <source>
        <dbReference type="ARBA" id="ARBA00030048"/>
    </source>
</evidence>
<comment type="pathway">
    <text evidence="3">Cofactor biosynthesis; tetrahydrofolate biosynthesis; 7,8-dihydrofolate from 2-amino-4-hydroxy-6-hydroxymethyl-7,8-dihydropteridine diphosphate and 4-aminobenzoate: step 2/2.</text>
</comment>
<comment type="similarity">
    <text evidence="5 22">Belongs to the folylpolyglutamate synthase family.</text>
</comment>
<dbReference type="Pfam" id="PF08245">
    <property type="entry name" value="Mur_ligase_M"/>
    <property type="match status" value="1"/>
</dbReference>
<dbReference type="InterPro" id="IPR013221">
    <property type="entry name" value="Mur_ligase_cen"/>
</dbReference>
<evidence type="ECO:0000256" key="6">
    <source>
        <dbReference type="ARBA" id="ARBA00013023"/>
    </source>
</evidence>
<dbReference type="Gene3D" id="3.40.1190.10">
    <property type="entry name" value="Mur-like, catalytic domain"/>
    <property type="match status" value="1"/>
</dbReference>
<dbReference type="InterPro" id="IPR018109">
    <property type="entry name" value="Folylpolyglutamate_synth_CS"/>
</dbReference>
<dbReference type="GO" id="GO:0008841">
    <property type="term" value="F:dihydrofolate synthase activity"/>
    <property type="evidence" value="ECO:0007669"/>
    <property type="project" value="UniProtKB-EC"/>
</dbReference>
<keyword evidence="14" id="KW-0289">Folate biosynthesis</keyword>
<keyword evidence="26" id="KW-1185">Reference proteome</keyword>
<evidence type="ECO:0000256" key="7">
    <source>
        <dbReference type="ARBA" id="ARBA00013025"/>
    </source>
</evidence>
<dbReference type="InterPro" id="IPR004101">
    <property type="entry name" value="Mur_ligase_C"/>
</dbReference>
<evidence type="ECO:0000256" key="3">
    <source>
        <dbReference type="ARBA" id="ARBA00004799"/>
    </source>
</evidence>
<keyword evidence="12 22" id="KW-0067">ATP-binding</keyword>
<dbReference type="RefSeq" id="WP_101358192.1">
    <property type="nucleotide sequence ID" value="NZ_NKXO01000012.1"/>
</dbReference>